<gene>
    <name evidence="2" type="ORF">BXYJ_LOCUS15353</name>
</gene>
<organism evidence="3 5">
    <name type="scientific">Bursaphelenchus xylophilus</name>
    <name type="common">Pinewood nematode worm</name>
    <name type="synonym">Aphelenchoides xylophilus</name>
    <dbReference type="NCBI Taxonomy" id="6326"/>
    <lineage>
        <taxon>Eukaryota</taxon>
        <taxon>Metazoa</taxon>
        <taxon>Ecdysozoa</taxon>
        <taxon>Nematoda</taxon>
        <taxon>Chromadorea</taxon>
        <taxon>Rhabditida</taxon>
        <taxon>Tylenchina</taxon>
        <taxon>Tylenchomorpha</taxon>
        <taxon>Aphelenchoidea</taxon>
        <taxon>Aphelenchoididae</taxon>
        <taxon>Bursaphelenchus</taxon>
    </lineage>
</organism>
<feature type="transmembrane region" description="Helical" evidence="1">
    <location>
        <begin position="247"/>
        <end position="275"/>
    </location>
</feature>
<evidence type="ECO:0000313" key="3">
    <source>
        <dbReference type="Proteomes" id="UP000095284"/>
    </source>
</evidence>
<evidence type="ECO:0000256" key="1">
    <source>
        <dbReference type="SAM" id="Phobius"/>
    </source>
</evidence>
<feature type="transmembrane region" description="Helical" evidence="1">
    <location>
        <begin position="19"/>
        <end position="40"/>
    </location>
</feature>
<dbReference type="Pfam" id="PF10318">
    <property type="entry name" value="7TM_GPCR_Srh"/>
    <property type="match status" value="1"/>
</dbReference>
<keyword evidence="4" id="KW-1185">Reference proteome</keyword>
<name>A0A1I7RK29_BURXY</name>
<keyword evidence="1" id="KW-0472">Membrane</keyword>
<reference evidence="5" key="1">
    <citation type="submission" date="2016-11" db="UniProtKB">
        <authorList>
            <consortium name="WormBaseParasite"/>
        </authorList>
    </citation>
    <scope>IDENTIFICATION</scope>
</reference>
<keyword evidence="1" id="KW-0812">Transmembrane</keyword>
<dbReference type="EMBL" id="CAJFDI010000006">
    <property type="protein sequence ID" value="CAD5235262.1"/>
    <property type="molecule type" value="Genomic_DNA"/>
</dbReference>
<feature type="transmembrane region" description="Helical" evidence="1">
    <location>
        <begin position="210"/>
        <end position="235"/>
    </location>
</feature>
<proteinExistence type="predicted"/>
<feature type="transmembrane region" description="Helical" evidence="1">
    <location>
        <begin position="144"/>
        <end position="164"/>
    </location>
</feature>
<dbReference type="Proteomes" id="UP000659654">
    <property type="component" value="Unassembled WGS sequence"/>
</dbReference>
<keyword evidence="1" id="KW-1133">Transmembrane helix</keyword>
<evidence type="ECO:0000313" key="4">
    <source>
        <dbReference type="Proteomes" id="UP000659654"/>
    </source>
</evidence>
<dbReference type="AlphaFoldDB" id="A0A1I7RK29"/>
<reference evidence="2" key="2">
    <citation type="submission" date="2020-09" db="EMBL/GenBank/DDBJ databases">
        <authorList>
            <person name="Kikuchi T."/>
        </authorList>
    </citation>
    <scope>NUCLEOTIDE SEQUENCE</scope>
    <source>
        <strain evidence="2">Ka4C1</strain>
    </source>
</reference>
<protein>
    <submittedName>
        <fullName evidence="2">(pine wood nematode) hypothetical protein</fullName>
    </submittedName>
</protein>
<feature type="transmembrane region" description="Helical" evidence="1">
    <location>
        <begin position="287"/>
        <end position="310"/>
    </location>
</feature>
<evidence type="ECO:0000313" key="5">
    <source>
        <dbReference type="WBParaSite" id="BXY_0106100.1"/>
    </source>
</evidence>
<dbReference type="OrthoDB" id="5873607at2759"/>
<dbReference type="PANTHER" id="PTHR22941">
    <property type="entry name" value="SERPENTINE RECEPTOR"/>
    <property type="match status" value="1"/>
</dbReference>
<sequence>MDYEYVELPSDSAVRCYRAFEGCMLVISATCFLITVCTMLKSSTRAMKTYRYYLLNELCWSLLCDLSISIACPISLFPIPCGYAVGWITNFPGNISAAYMFMGLIIGVGRASALTFQFLYRFFSALPPGSMISCGIERLQPYQVILIFVGQQAFAVIVATIPFYSSWPDQDEQKKLLFENMPFARPILKNHGNIVCVNGGTRLKYEPSNIVTFIIVLVLLAMGALFGVILMYSFLRRANLSPATFKLQMMLFWSLVAQFLAVFALMVVPAVIWTISPVFGILNGPIVSMFFFSVLLTHTTVDCAMILYFIKPYRRFLKGAFIGREQSDSEGSKITYFQTEKRRHTLFN</sequence>
<dbReference type="InterPro" id="IPR053220">
    <property type="entry name" value="Nematode_rcpt-like_serp_H"/>
</dbReference>
<dbReference type="PANTHER" id="PTHR22941:SF26">
    <property type="entry name" value="SERPENTINE RECEPTOR, CLASS H"/>
    <property type="match status" value="1"/>
</dbReference>
<dbReference type="Proteomes" id="UP000582659">
    <property type="component" value="Unassembled WGS sequence"/>
</dbReference>
<dbReference type="WBParaSite" id="BXY_0106100.1">
    <property type="protein sequence ID" value="BXY_0106100.1"/>
    <property type="gene ID" value="BXY_0106100"/>
</dbReference>
<evidence type="ECO:0000313" key="2">
    <source>
        <dbReference type="EMBL" id="CAD5235262.1"/>
    </source>
</evidence>
<feature type="transmembrane region" description="Helical" evidence="1">
    <location>
        <begin position="52"/>
        <end position="77"/>
    </location>
</feature>
<accession>A0A1I7RK29</accession>
<dbReference type="Proteomes" id="UP000095284">
    <property type="component" value="Unplaced"/>
</dbReference>
<dbReference type="InterPro" id="IPR019422">
    <property type="entry name" value="7TM_GPCR_serpentine_rcpt_Srh"/>
</dbReference>
<dbReference type="eggNOG" id="ENOG502SYZ6">
    <property type="taxonomic scope" value="Eukaryota"/>
</dbReference>
<feature type="transmembrane region" description="Helical" evidence="1">
    <location>
        <begin position="97"/>
        <end position="123"/>
    </location>
</feature>
<dbReference type="EMBL" id="CAJFCV020000006">
    <property type="protein sequence ID" value="CAG9131549.1"/>
    <property type="molecule type" value="Genomic_DNA"/>
</dbReference>